<dbReference type="AlphaFoldDB" id="A0A7V4TYH1"/>
<dbReference type="Gene3D" id="1.20.120.350">
    <property type="entry name" value="Voltage-gated potassium channels. Chain C"/>
    <property type="match status" value="1"/>
</dbReference>
<feature type="transmembrane region" description="Helical" evidence="10">
    <location>
        <begin position="540"/>
        <end position="564"/>
    </location>
</feature>
<feature type="transmembrane region" description="Helical" evidence="10">
    <location>
        <begin position="110"/>
        <end position="130"/>
    </location>
</feature>
<feature type="transmembrane region" description="Helical" evidence="10">
    <location>
        <begin position="488"/>
        <end position="508"/>
    </location>
</feature>
<feature type="transmembrane region" description="Helical" evidence="10">
    <location>
        <begin position="46"/>
        <end position="64"/>
    </location>
</feature>
<keyword evidence="2" id="KW-0813">Transport</keyword>
<feature type="transmembrane region" description="Helical" evidence="10">
    <location>
        <begin position="327"/>
        <end position="352"/>
    </location>
</feature>
<feature type="transmembrane region" description="Helical" evidence="10">
    <location>
        <begin position="373"/>
        <end position="392"/>
    </location>
</feature>
<evidence type="ECO:0000256" key="5">
    <source>
        <dbReference type="ARBA" id="ARBA00022692"/>
    </source>
</evidence>
<comment type="subcellular location">
    <subcellularLocation>
        <location evidence="1">Cell membrane</location>
        <topology evidence="1">Multi-pass membrane protein</topology>
    </subcellularLocation>
</comment>
<feature type="transmembrane region" description="Helical" evidence="10">
    <location>
        <begin position="211"/>
        <end position="235"/>
    </location>
</feature>
<name>A0A7V4TYH1_CALAY</name>
<dbReference type="InterPro" id="IPR027359">
    <property type="entry name" value="Volt_channel_dom_sf"/>
</dbReference>
<dbReference type="EMBL" id="DRQG01000024">
    <property type="protein sequence ID" value="HGY54645.1"/>
    <property type="molecule type" value="Genomic_DNA"/>
</dbReference>
<organism evidence="11">
    <name type="scientific">Caldithrix abyssi</name>
    <dbReference type="NCBI Taxonomy" id="187145"/>
    <lineage>
        <taxon>Bacteria</taxon>
        <taxon>Pseudomonadati</taxon>
        <taxon>Calditrichota</taxon>
        <taxon>Calditrichia</taxon>
        <taxon>Calditrichales</taxon>
        <taxon>Calditrichaceae</taxon>
        <taxon>Caldithrix</taxon>
    </lineage>
</organism>
<evidence type="ECO:0000256" key="4">
    <source>
        <dbReference type="ARBA" id="ARBA00022538"/>
    </source>
</evidence>
<feature type="transmembrane region" description="Helical" evidence="10">
    <location>
        <begin position="76"/>
        <end position="98"/>
    </location>
</feature>
<keyword evidence="5 10" id="KW-0812">Transmembrane</keyword>
<protein>
    <submittedName>
        <fullName evidence="11">Uncharacterized protein</fullName>
    </submittedName>
</protein>
<dbReference type="GO" id="GO:0015379">
    <property type="term" value="F:potassium:chloride symporter activity"/>
    <property type="evidence" value="ECO:0007669"/>
    <property type="project" value="InterPro"/>
</dbReference>
<feature type="transmembrane region" description="Helical" evidence="10">
    <location>
        <begin position="423"/>
        <end position="443"/>
    </location>
</feature>
<gene>
    <name evidence="11" type="ORF">ENK44_02990</name>
</gene>
<evidence type="ECO:0000256" key="9">
    <source>
        <dbReference type="ARBA" id="ARBA00023136"/>
    </source>
</evidence>
<dbReference type="InterPro" id="IPR004772">
    <property type="entry name" value="TrkH"/>
</dbReference>
<dbReference type="PANTHER" id="PTHR32024">
    <property type="entry name" value="TRK SYSTEM POTASSIUM UPTAKE PROTEIN TRKG-RELATED"/>
    <property type="match status" value="1"/>
</dbReference>
<dbReference type="InterPro" id="IPR003445">
    <property type="entry name" value="Cat_transpt"/>
</dbReference>
<dbReference type="PANTHER" id="PTHR32024:SF1">
    <property type="entry name" value="KTR SYSTEM POTASSIUM UPTAKE PROTEIN B"/>
    <property type="match status" value="1"/>
</dbReference>
<dbReference type="GO" id="GO:0005886">
    <property type="term" value="C:plasma membrane"/>
    <property type="evidence" value="ECO:0007669"/>
    <property type="project" value="UniProtKB-SubCell"/>
</dbReference>
<feature type="transmembrane region" description="Helical" evidence="10">
    <location>
        <begin position="12"/>
        <end position="34"/>
    </location>
</feature>
<proteinExistence type="predicted"/>
<accession>A0A7V4TYH1</accession>
<feature type="transmembrane region" description="Helical" evidence="10">
    <location>
        <begin position="296"/>
        <end position="315"/>
    </location>
</feature>
<evidence type="ECO:0000256" key="6">
    <source>
        <dbReference type="ARBA" id="ARBA00022958"/>
    </source>
</evidence>
<feature type="transmembrane region" description="Helical" evidence="10">
    <location>
        <begin position="178"/>
        <end position="199"/>
    </location>
</feature>
<keyword evidence="7 10" id="KW-1133">Transmembrane helix</keyword>
<dbReference type="NCBIfam" id="TIGR00933">
    <property type="entry name" value="2a38"/>
    <property type="match status" value="1"/>
</dbReference>
<evidence type="ECO:0000313" key="11">
    <source>
        <dbReference type="EMBL" id="HGY54645.1"/>
    </source>
</evidence>
<keyword evidence="4" id="KW-0633">Potassium transport</keyword>
<evidence type="ECO:0000256" key="8">
    <source>
        <dbReference type="ARBA" id="ARBA00023065"/>
    </source>
</evidence>
<evidence type="ECO:0000256" key="1">
    <source>
        <dbReference type="ARBA" id="ARBA00004651"/>
    </source>
</evidence>
<keyword evidence="6" id="KW-0630">Potassium</keyword>
<keyword evidence="3" id="KW-1003">Cell membrane</keyword>
<reference evidence="11" key="1">
    <citation type="journal article" date="2020" name="mSystems">
        <title>Genome- and Community-Level Interaction Insights into Carbon Utilization and Element Cycling Functions of Hydrothermarchaeota in Hydrothermal Sediment.</title>
        <authorList>
            <person name="Zhou Z."/>
            <person name="Liu Y."/>
            <person name="Xu W."/>
            <person name="Pan J."/>
            <person name="Luo Z.H."/>
            <person name="Li M."/>
        </authorList>
    </citation>
    <scope>NUCLEOTIDE SEQUENCE [LARGE SCALE GENOMIC DNA]</scope>
    <source>
        <strain evidence="11">HyVt-577</strain>
    </source>
</reference>
<evidence type="ECO:0000256" key="7">
    <source>
        <dbReference type="ARBA" id="ARBA00022989"/>
    </source>
</evidence>
<feature type="transmembrane region" description="Helical" evidence="10">
    <location>
        <begin position="151"/>
        <end position="172"/>
    </location>
</feature>
<keyword evidence="8" id="KW-0406">Ion transport</keyword>
<keyword evidence="9 10" id="KW-0472">Membrane</keyword>
<evidence type="ECO:0000256" key="10">
    <source>
        <dbReference type="SAM" id="Phobius"/>
    </source>
</evidence>
<dbReference type="Proteomes" id="UP000885779">
    <property type="component" value="Unassembled WGS sequence"/>
</dbReference>
<evidence type="ECO:0000256" key="2">
    <source>
        <dbReference type="ARBA" id="ARBA00022448"/>
    </source>
</evidence>
<comment type="caution">
    <text evidence="11">The sequence shown here is derived from an EMBL/GenBank/DDBJ whole genome shotgun (WGS) entry which is preliminary data.</text>
</comment>
<feature type="transmembrane region" description="Helical" evidence="10">
    <location>
        <begin position="266"/>
        <end position="284"/>
    </location>
</feature>
<dbReference type="SUPFAM" id="SSF81324">
    <property type="entry name" value="Voltage-gated potassium channels"/>
    <property type="match status" value="1"/>
</dbReference>
<sequence length="584" mass="63511">MMTLKQKILRWIDYSFLFASVLALASLVAQYGFYIDPQWETVLEHADVAIILYYAVQFILKTALLDNRKDYIKKHWFETALVVIILSHLVGLIHSSGLSVLRQVFSVNQVGALTKLSIVGAQVLIVLSIISKAVRLNRRIALLKFHPAQTLILSFLFVIIIGTMLLLLPKAIKPGNVLSPLDALFTATSATCVTGLIVVDTGTYFSQLGQLIILALIQIGGLGIMTLASFLALFFGRGLGIKERVLMLEMMNVDQLGMIKKTLKSVVTITFLMEIVGAALLFVFLYKPARPLEETIYQAVFHSISAFCNAGFSLFSDSLIGWQNNPAALLTVTALIIMGGLGFIVLMELGGAKILYRKKEENFNRQWTVHTRLVLGISAILLAGGTVFIFFIEPAQGNYSGHALQAFFTSVTARTAGFNTVDMAALSLPVTLLVILLMFIGASPGSTGGGIKTTTLGVLFASLVSIIKGRTRIELYHKSISYTILNRALVIFAFSVSVIAVATILLSITESAPLTDILFEEVSAFATVGLSRGLTPTLSAWGKIIIIVSMFIGRLGPLTVALAVTAPKKKLRVEYPEVKNIMVG</sequence>
<evidence type="ECO:0000256" key="3">
    <source>
        <dbReference type="ARBA" id="ARBA00022475"/>
    </source>
</evidence>
<dbReference type="Pfam" id="PF02386">
    <property type="entry name" value="TrkH"/>
    <property type="match status" value="1"/>
</dbReference>